<dbReference type="CDD" id="cd16913">
    <property type="entry name" value="YkuD_like"/>
    <property type="match status" value="1"/>
</dbReference>
<dbReference type="Pfam" id="PF20142">
    <property type="entry name" value="Scaffold"/>
    <property type="match status" value="1"/>
</dbReference>
<dbReference type="Proteomes" id="UP000678679">
    <property type="component" value="Chromosome 1"/>
</dbReference>
<evidence type="ECO:0000256" key="7">
    <source>
        <dbReference type="PROSITE-ProRule" id="PRU01373"/>
    </source>
</evidence>
<sequence>MNKPLSTYSRLYSLSILFLLALSLTSNKLNAQNTVQNEIKNILTTLKEDPQFTVFSDSLMPLMYNRLDYQEIWSDTSNINDLLYCIQEAYHDGLNPEHYHLKIINELLDKNPRSPREQAQLDILLTDAGVLLSSHLIWGKVQPESISTTWNYDSKEFDGDRVELFLEPIQGHLIKEAIEQLKPKNELYLGLKKSLFEFRKIKENGGWHKLPKMENLEIGDENDEIPFLRKRLATTNTLFRYDTTVLKIDTLLRTQTEGVTVVNSPSINPEIDTIRSVIPYSPIPYYDSSWVKVSYLDTLSRVFDENLKNSVIKFQKMYGLVQDGQVGKATQKALNISIDDRINTLRINLERTRWINHEEKDNFIFVNIPSFELYLHKNNSWYYQTKVIIGKPYHQTPVFKAKLSYIDINPTWTVPYSIASKEMLPKLKKDANYLSRNNMKLYDRYNKIVDATTVDWKSIKTNNFPYTIVQGSGPGNALGHVKFIFPNKYSIYLHDTPSRYLFSRNTRAFSHGCIRVYQPVKLASILLEDEKYTEKKINEIIKEGELKRVIIMHRPTVYLMYFTAILGPEESIHFYEDVYSRDKRVLKQLDKKPY</sequence>
<name>A0AAX1N4P2_9BACT</name>
<dbReference type="InterPro" id="IPR038063">
    <property type="entry name" value="Transpep_catalytic_dom"/>
</dbReference>
<evidence type="ECO:0000256" key="2">
    <source>
        <dbReference type="ARBA" id="ARBA00005992"/>
    </source>
</evidence>
<evidence type="ECO:0000256" key="6">
    <source>
        <dbReference type="ARBA" id="ARBA00023316"/>
    </source>
</evidence>
<dbReference type="KEGG" id="fya:KMW28_01580"/>
<evidence type="ECO:0000313" key="10">
    <source>
        <dbReference type="EMBL" id="QWG02301.1"/>
    </source>
</evidence>
<dbReference type="SUPFAM" id="SSF141523">
    <property type="entry name" value="L,D-transpeptidase catalytic domain-like"/>
    <property type="match status" value="1"/>
</dbReference>
<feature type="signal peptide" evidence="8">
    <location>
        <begin position="1"/>
        <end position="31"/>
    </location>
</feature>
<dbReference type="Pfam" id="PF01471">
    <property type="entry name" value="PG_binding_1"/>
    <property type="match status" value="1"/>
</dbReference>
<evidence type="ECO:0000256" key="5">
    <source>
        <dbReference type="ARBA" id="ARBA00022984"/>
    </source>
</evidence>
<dbReference type="InterPro" id="IPR045380">
    <property type="entry name" value="LD_TPept_scaffold_dom"/>
</dbReference>
<dbReference type="Gene3D" id="2.40.440.10">
    <property type="entry name" value="L,D-transpeptidase catalytic domain-like"/>
    <property type="match status" value="1"/>
</dbReference>
<keyword evidence="11" id="KW-1185">Reference proteome</keyword>
<evidence type="ECO:0000259" key="9">
    <source>
        <dbReference type="PROSITE" id="PS52029"/>
    </source>
</evidence>
<accession>A0AAX1N4P2</accession>
<dbReference type="InterPro" id="IPR052905">
    <property type="entry name" value="LD-transpeptidase_YkuD-like"/>
</dbReference>
<keyword evidence="4 7" id="KW-0133">Cell shape</keyword>
<feature type="chain" id="PRO_5043410190" evidence="8">
    <location>
        <begin position="32"/>
        <end position="594"/>
    </location>
</feature>
<evidence type="ECO:0000256" key="4">
    <source>
        <dbReference type="ARBA" id="ARBA00022960"/>
    </source>
</evidence>
<dbReference type="PANTHER" id="PTHR41533:SF2">
    <property type="entry name" value="BLR7131 PROTEIN"/>
    <property type="match status" value="1"/>
</dbReference>
<feature type="active site" description="Proton donor/acceptor" evidence="7">
    <location>
        <position position="494"/>
    </location>
</feature>
<organism evidence="10 11">
    <name type="scientific">Flammeovirga yaeyamensis</name>
    <dbReference type="NCBI Taxonomy" id="367791"/>
    <lineage>
        <taxon>Bacteria</taxon>
        <taxon>Pseudomonadati</taxon>
        <taxon>Bacteroidota</taxon>
        <taxon>Cytophagia</taxon>
        <taxon>Cytophagales</taxon>
        <taxon>Flammeovirgaceae</taxon>
        <taxon>Flammeovirga</taxon>
    </lineage>
</organism>
<dbReference type="Pfam" id="PF03734">
    <property type="entry name" value="YkuD"/>
    <property type="match status" value="1"/>
</dbReference>
<dbReference type="Gene3D" id="1.10.101.10">
    <property type="entry name" value="PGBD-like superfamily/PGBD"/>
    <property type="match status" value="1"/>
</dbReference>
<feature type="active site" description="Nucleophile" evidence="7">
    <location>
        <position position="513"/>
    </location>
</feature>
<dbReference type="GO" id="GO:0008360">
    <property type="term" value="P:regulation of cell shape"/>
    <property type="evidence" value="ECO:0007669"/>
    <property type="project" value="UniProtKB-UniRule"/>
</dbReference>
<keyword evidence="5 7" id="KW-0573">Peptidoglycan synthesis</keyword>
<dbReference type="InterPro" id="IPR036366">
    <property type="entry name" value="PGBDSf"/>
</dbReference>
<dbReference type="GO" id="GO:0009252">
    <property type="term" value="P:peptidoglycan biosynthetic process"/>
    <property type="evidence" value="ECO:0007669"/>
    <property type="project" value="UniProtKB-KW"/>
</dbReference>
<dbReference type="GO" id="GO:0071555">
    <property type="term" value="P:cell wall organization"/>
    <property type="evidence" value="ECO:0007669"/>
    <property type="project" value="UniProtKB-UniRule"/>
</dbReference>
<dbReference type="AlphaFoldDB" id="A0AAX1N4P2"/>
<evidence type="ECO:0000313" key="11">
    <source>
        <dbReference type="Proteomes" id="UP000678679"/>
    </source>
</evidence>
<gene>
    <name evidence="10" type="ORF">KMW28_01580</name>
</gene>
<evidence type="ECO:0000256" key="1">
    <source>
        <dbReference type="ARBA" id="ARBA00004752"/>
    </source>
</evidence>
<comment type="similarity">
    <text evidence="2">Belongs to the YkuD family.</text>
</comment>
<dbReference type="PANTHER" id="PTHR41533">
    <property type="entry name" value="L,D-TRANSPEPTIDASE HI_1667-RELATED"/>
    <property type="match status" value="1"/>
</dbReference>
<dbReference type="GO" id="GO:0004180">
    <property type="term" value="F:carboxypeptidase activity"/>
    <property type="evidence" value="ECO:0007669"/>
    <property type="project" value="UniProtKB-ARBA"/>
</dbReference>
<evidence type="ECO:0000256" key="8">
    <source>
        <dbReference type="SAM" id="SignalP"/>
    </source>
</evidence>
<feature type="domain" description="L,D-TPase catalytic" evidence="9">
    <location>
        <begin position="362"/>
        <end position="538"/>
    </location>
</feature>
<proteinExistence type="inferred from homology"/>
<keyword evidence="6 7" id="KW-0961">Cell wall biogenesis/degradation</keyword>
<comment type="pathway">
    <text evidence="1 7">Cell wall biogenesis; peptidoglycan biosynthesis.</text>
</comment>
<dbReference type="RefSeq" id="WP_169664775.1">
    <property type="nucleotide sequence ID" value="NZ_CP076132.1"/>
</dbReference>
<dbReference type="GO" id="GO:0016740">
    <property type="term" value="F:transferase activity"/>
    <property type="evidence" value="ECO:0007669"/>
    <property type="project" value="UniProtKB-KW"/>
</dbReference>
<evidence type="ECO:0000256" key="3">
    <source>
        <dbReference type="ARBA" id="ARBA00022679"/>
    </source>
</evidence>
<dbReference type="PROSITE" id="PS52029">
    <property type="entry name" value="LD_TPASE"/>
    <property type="match status" value="1"/>
</dbReference>
<dbReference type="SUPFAM" id="SSF47090">
    <property type="entry name" value="PGBD-like"/>
    <property type="match status" value="1"/>
</dbReference>
<dbReference type="EMBL" id="CP076132">
    <property type="protein sequence ID" value="QWG02301.1"/>
    <property type="molecule type" value="Genomic_DNA"/>
</dbReference>
<dbReference type="InterPro" id="IPR002477">
    <property type="entry name" value="Peptidoglycan-bd-like"/>
</dbReference>
<reference evidence="10 11" key="1">
    <citation type="submission" date="2021-05" db="EMBL/GenBank/DDBJ databases">
        <title>Comparative genomic studies on the polysaccharide-degrading batcterial strains of the Flammeovirga genus.</title>
        <authorList>
            <person name="Zewei F."/>
            <person name="Zheng Z."/>
            <person name="Yu L."/>
            <person name="Ruyue G."/>
            <person name="Yanhong M."/>
            <person name="Yuanyuan C."/>
            <person name="Jingyan G."/>
            <person name="Wenjun H."/>
        </authorList>
    </citation>
    <scope>NUCLEOTIDE SEQUENCE [LARGE SCALE GENOMIC DNA]</scope>
    <source>
        <strain evidence="10 11">NBRC:100898</strain>
    </source>
</reference>
<dbReference type="InterPro" id="IPR036365">
    <property type="entry name" value="PGBD-like_sf"/>
</dbReference>
<dbReference type="InterPro" id="IPR005490">
    <property type="entry name" value="LD_TPept_cat_dom"/>
</dbReference>
<protein>
    <submittedName>
        <fullName evidence="10">L,D-transpeptidase family protein</fullName>
    </submittedName>
</protein>
<keyword evidence="3" id="KW-0808">Transferase</keyword>
<keyword evidence="8" id="KW-0732">Signal</keyword>